<proteinExistence type="predicted"/>
<organism evidence="2 4">
    <name type="scientific">Rotaria magnacalcarata</name>
    <dbReference type="NCBI Taxonomy" id="392030"/>
    <lineage>
        <taxon>Eukaryota</taxon>
        <taxon>Metazoa</taxon>
        <taxon>Spiralia</taxon>
        <taxon>Gnathifera</taxon>
        <taxon>Rotifera</taxon>
        <taxon>Eurotatoria</taxon>
        <taxon>Bdelloidea</taxon>
        <taxon>Philodinida</taxon>
        <taxon>Philodinidae</taxon>
        <taxon>Rotaria</taxon>
    </lineage>
</organism>
<dbReference type="GO" id="GO:0051959">
    <property type="term" value="F:dynein light intermediate chain binding"/>
    <property type="evidence" value="ECO:0007669"/>
    <property type="project" value="InterPro"/>
</dbReference>
<dbReference type="InterPro" id="IPR026983">
    <property type="entry name" value="DHC"/>
</dbReference>
<dbReference type="GO" id="GO:0030286">
    <property type="term" value="C:dynein complex"/>
    <property type="evidence" value="ECO:0007669"/>
    <property type="project" value="InterPro"/>
</dbReference>
<comment type="caution">
    <text evidence="2">The sequence shown here is derived from an EMBL/GenBank/DDBJ whole genome shotgun (WGS) entry which is preliminary data.</text>
</comment>
<dbReference type="PANTHER" id="PTHR46961:SF20">
    <property type="entry name" value="LOW QUALITY PROTEIN: DYNEIN BETA CHAIN, CILIARY-LIKE"/>
    <property type="match status" value="1"/>
</dbReference>
<dbReference type="Pfam" id="PF18199">
    <property type="entry name" value="Dynein_C"/>
    <property type="match status" value="1"/>
</dbReference>
<feature type="non-terminal residue" evidence="2">
    <location>
        <position position="1"/>
    </location>
</feature>
<dbReference type="GO" id="GO:0007018">
    <property type="term" value="P:microtubule-based movement"/>
    <property type="evidence" value="ECO:0007669"/>
    <property type="project" value="InterPro"/>
</dbReference>
<evidence type="ECO:0000313" key="3">
    <source>
        <dbReference type="EMBL" id="CAF5197058.1"/>
    </source>
</evidence>
<evidence type="ECO:0000313" key="2">
    <source>
        <dbReference type="EMBL" id="CAF5040587.1"/>
    </source>
</evidence>
<accession>A0A8S3E8X3</accession>
<evidence type="ECO:0000313" key="4">
    <source>
        <dbReference type="Proteomes" id="UP000681967"/>
    </source>
</evidence>
<name>A0A8S3E8X3_9BILA</name>
<dbReference type="Gene3D" id="1.20.1270.280">
    <property type="match status" value="1"/>
</dbReference>
<dbReference type="Proteomes" id="UP000681720">
    <property type="component" value="Unassembled WGS sequence"/>
</dbReference>
<evidence type="ECO:0000259" key="1">
    <source>
        <dbReference type="Pfam" id="PF18199"/>
    </source>
</evidence>
<dbReference type="Gene3D" id="3.10.490.20">
    <property type="match status" value="1"/>
</dbReference>
<dbReference type="PANTHER" id="PTHR46961">
    <property type="entry name" value="DYNEIN HEAVY CHAIN 1, AXONEMAL-LIKE PROTEIN"/>
    <property type="match status" value="1"/>
</dbReference>
<dbReference type="InterPro" id="IPR041228">
    <property type="entry name" value="Dynein_C"/>
</dbReference>
<feature type="domain" description="Dynein heavy chain C-terminal" evidence="1">
    <location>
        <begin position="1"/>
        <end position="219"/>
    </location>
</feature>
<dbReference type="EMBL" id="CAJOBH010223861">
    <property type="protein sequence ID" value="CAF5040587.1"/>
    <property type="molecule type" value="Genomic_DNA"/>
</dbReference>
<dbReference type="AlphaFoldDB" id="A0A8S3E8X3"/>
<sequence>LREIRQSLKELDGGLKGELAISSEIEILQECFYLNIVPAGWTNRAYPSLHSLGLWFHDMLNRYREIENWTADFQLPNSVWLGGLFNPQSFLTSIMQAVARKQDWPLDRMCLVVEITKKQKEELQSAPKDGAYIHNLFIDGARWDKQNNLLIEGKLKELCPPMPIIFVKAIPIDRLDAKGTYDCPVYRIKTRGNTYIWHFHLKTKEKPSKWVLAGVALLLQI</sequence>
<gene>
    <name evidence="2" type="ORF">BYL167_LOCUS56877</name>
    <name evidence="3" type="ORF">GIL414_LOCUS75301</name>
</gene>
<reference evidence="2" key="1">
    <citation type="submission" date="2021-02" db="EMBL/GenBank/DDBJ databases">
        <authorList>
            <person name="Nowell W R."/>
        </authorList>
    </citation>
    <scope>NUCLEOTIDE SEQUENCE</scope>
</reference>
<dbReference type="FunFam" id="3.10.490.20:FF:000002">
    <property type="entry name" value="Dynein axonemal heavy chain 17"/>
    <property type="match status" value="1"/>
</dbReference>
<dbReference type="GO" id="GO:0045505">
    <property type="term" value="F:dynein intermediate chain binding"/>
    <property type="evidence" value="ECO:0007669"/>
    <property type="project" value="InterPro"/>
</dbReference>
<protein>
    <recommendedName>
        <fullName evidence="1">Dynein heavy chain C-terminal domain-containing protein</fullName>
    </recommendedName>
</protein>
<dbReference type="InterPro" id="IPR043160">
    <property type="entry name" value="Dynein_C_barrel"/>
</dbReference>
<dbReference type="Proteomes" id="UP000681967">
    <property type="component" value="Unassembled WGS sequence"/>
</dbReference>
<dbReference type="EMBL" id="CAJOBJ010342754">
    <property type="protein sequence ID" value="CAF5197058.1"/>
    <property type="molecule type" value="Genomic_DNA"/>
</dbReference>